<protein>
    <submittedName>
        <fullName evidence="2">Uncharacterized protein</fullName>
    </submittedName>
</protein>
<dbReference type="EMBL" id="JAFBWN010000001">
    <property type="protein sequence ID" value="MBM2353081.1"/>
    <property type="molecule type" value="Genomic_DNA"/>
</dbReference>
<dbReference type="AlphaFoldDB" id="A0A9Q2RSD9"/>
<evidence type="ECO:0000256" key="1">
    <source>
        <dbReference type="SAM" id="MobiDB-lite"/>
    </source>
</evidence>
<reference evidence="2" key="1">
    <citation type="submission" date="2021-01" db="EMBL/GenBank/DDBJ databases">
        <title>Diatom-associated Roseobacters Show Island Model of Population Structure.</title>
        <authorList>
            <person name="Qu L."/>
            <person name="Feng X."/>
            <person name="Chen Y."/>
            <person name="Li L."/>
            <person name="Wang X."/>
            <person name="Hu Z."/>
            <person name="Wang H."/>
            <person name="Luo H."/>
        </authorList>
    </citation>
    <scope>NUCLEOTIDE SEQUENCE</scope>
    <source>
        <strain evidence="2">SM26-45</strain>
    </source>
</reference>
<name>A0A9Q2RSD9_9RHOB</name>
<evidence type="ECO:0000313" key="2">
    <source>
        <dbReference type="EMBL" id="MBM2353081.1"/>
    </source>
</evidence>
<accession>A0A9Q2RSD9</accession>
<evidence type="ECO:0000313" key="3">
    <source>
        <dbReference type="Proteomes" id="UP000809337"/>
    </source>
</evidence>
<dbReference type="Proteomes" id="UP000809337">
    <property type="component" value="Unassembled WGS sequence"/>
</dbReference>
<feature type="compositionally biased region" description="Polar residues" evidence="1">
    <location>
        <begin position="26"/>
        <end position="37"/>
    </location>
</feature>
<organism evidence="2 3">
    <name type="scientific">Pseudosulfitobacter pseudonitzschiae</name>
    <dbReference type="NCBI Taxonomy" id="1402135"/>
    <lineage>
        <taxon>Bacteria</taxon>
        <taxon>Pseudomonadati</taxon>
        <taxon>Pseudomonadota</taxon>
        <taxon>Alphaproteobacteria</taxon>
        <taxon>Rhodobacterales</taxon>
        <taxon>Roseobacteraceae</taxon>
        <taxon>Pseudosulfitobacter</taxon>
    </lineage>
</organism>
<comment type="caution">
    <text evidence="2">The sequence shown here is derived from an EMBL/GenBank/DDBJ whole genome shotgun (WGS) entry which is preliminary data.</text>
</comment>
<feature type="region of interest" description="Disordered" evidence="1">
    <location>
        <begin position="26"/>
        <end position="54"/>
    </location>
</feature>
<feature type="compositionally biased region" description="Basic and acidic residues" evidence="1">
    <location>
        <begin position="38"/>
        <end position="54"/>
    </location>
</feature>
<gene>
    <name evidence="2" type="ORF">JQX14_00920</name>
</gene>
<proteinExistence type="predicted"/>
<dbReference type="RefSeq" id="WP_156025809.1">
    <property type="nucleotide sequence ID" value="NZ_JAJNGX010000001.1"/>
</dbReference>
<sequence length="54" mass="5989">MSIDMLVFGLLALGLVAAIIYATTGKRSGQRESSNFDMSKEFGRMRDKGSNNFR</sequence>